<comment type="cofactor">
    <cofactor evidence="2">
        <name>Mg(2+)</name>
        <dbReference type="ChEBI" id="CHEBI:18420"/>
    </cofactor>
</comment>
<dbReference type="InterPro" id="IPR036457">
    <property type="entry name" value="PPM-type-like_dom_sf"/>
</dbReference>
<keyword evidence="13" id="KW-1185">Reference proteome</keyword>
<organism evidence="12 13">
    <name type="scientific">Nyssa sinensis</name>
    <dbReference type="NCBI Taxonomy" id="561372"/>
    <lineage>
        <taxon>Eukaryota</taxon>
        <taxon>Viridiplantae</taxon>
        <taxon>Streptophyta</taxon>
        <taxon>Embryophyta</taxon>
        <taxon>Tracheophyta</taxon>
        <taxon>Spermatophyta</taxon>
        <taxon>Magnoliopsida</taxon>
        <taxon>eudicotyledons</taxon>
        <taxon>Gunneridae</taxon>
        <taxon>Pentapetalae</taxon>
        <taxon>asterids</taxon>
        <taxon>Cornales</taxon>
        <taxon>Nyssaceae</taxon>
        <taxon>Nyssa</taxon>
    </lineage>
</organism>
<dbReference type="SMART" id="SM00332">
    <property type="entry name" value="PP2Cc"/>
    <property type="match status" value="1"/>
</dbReference>
<evidence type="ECO:0000259" key="11">
    <source>
        <dbReference type="PROSITE" id="PS51746"/>
    </source>
</evidence>
<evidence type="ECO:0000256" key="9">
    <source>
        <dbReference type="RuleBase" id="RU003465"/>
    </source>
</evidence>
<dbReference type="PROSITE" id="PS51746">
    <property type="entry name" value="PPM_2"/>
    <property type="match status" value="1"/>
</dbReference>
<evidence type="ECO:0000256" key="7">
    <source>
        <dbReference type="ARBA" id="ARBA00022912"/>
    </source>
</evidence>
<name>A0A5J4ZPY1_9ASTE</name>
<dbReference type="GO" id="GO:0004722">
    <property type="term" value="F:protein serine/threonine phosphatase activity"/>
    <property type="evidence" value="ECO:0007669"/>
    <property type="project" value="UniProtKB-EC"/>
</dbReference>
<evidence type="ECO:0000256" key="5">
    <source>
        <dbReference type="ARBA" id="ARBA00022801"/>
    </source>
</evidence>
<evidence type="ECO:0000256" key="4">
    <source>
        <dbReference type="ARBA" id="ARBA00022723"/>
    </source>
</evidence>
<keyword evidence="4" id="KW-0479">Metal-binding</keyword>
<evidence type="ECO:0000256" key="8">
    <source>
        <dbReference type="ARBA" id="ARBA00023211"/>
    </source>
</evidence>
<dbReference type="SUPFAM" id="SSF81606">
    <property type="entry name" value="PP2C-like"/>
    <property type="match status" value="1"/>
</dbReference>
<evidence type="ECO:0000256" key="3">
    <source>
        <dbReference type="ARBA" id="ARBA00013081"/>
    </source>
</evidence>
<evidence type="ECO:0000256" key="6">
    <source>
        <dbReference type="ARBA" id="ARBA00022842"/>
    </source>
</evidence>
<proteinExistence type="inferred from homology"/>
<gene>
    <name evidence="12" type="ORF">F0562_011616</name>
</gene>
<evidence type="ECO:0000256" key="10">
    <source>
        <dbReference type="SAM" id="MobiDB-lite"/>
    </source>
</evidence>
<dbReference type="Proteomes" id="UP000325577">
    <property type="component" value="Linkage Group LG5"/>
</dbReference>
<dbReference type="OrthoDB" id="1742618at2759"/>
<comment type="cofactor">
    <cofactor evidence="1">
        <name>Mn(2+)</name>
        <dbReference type="ChEBI" id="CHEBI:29035"/>
    </cofactor>
</comment>
<keyword evidence="7 9" id="KW-0904">Protein phosphatase</keyword>
<dbReference type="InterPro" id="IPR000222">
    <property type="entry name" value="PP2C_BS"/>
</dbReference>
<dbReference type="CDD" id="cd00143">
    <property type="entry name" value="PP2Cc"/>
    <property type="match status" value="1"/>
</dbReference>
<dbReference type="GO" id="GO:0046872">
    <property type="term" value="F:metal ion binding"/>
    <property type="evidence" value="ECO:0007669"/>
    <property type="project" value="UniProtKB-KW"/>
</dbReference>
<dbReference type="PROSITE" id="PS01032">
    <property type="entry name" value="PPM_1"/>
    <property type="match status" value="1"/>
</dbReference>
<feature type="domain" description="PPM-type phosphatase" evidence="11">
    <location>
        <begin position="106"/>
        <end position="328"/>
    </location>
</feature>
<dbReference type="PANTHER" id="PTHR47992">
    <property type="entry name" value="PROTEIN PHOSPHATASE"/>
    <property type="match status" value="1"/>
</dbReference>
<dbReference type="InterPro" id="IPR015655">
    <property type="entry name" value="PP2C"/>
</dbReference>
<dbReference type="AlphaFoldDB" id="A0A5J4ZPY1"/>
<dbReference type="EMBL" id="CM018048">
    <property type="protein sequence ID" value="KAA8520943.1"/>
    <property type="molecule type" value="Genomic_DNA"/>
</dbReference>
<keyword evidence="6" id="KW-0460">Magnesium</keyword>
<evidence type="ECO:0000313" key="12">
    <source>
        <dbReference type="EMBL" id="KAA8520943.1"/>
    </source>
</evidence>
<feature type="region of interest" description="Disordered" evidence="10">
    <location>
        <begin position="35"/>
        <end position="81"/>
    </location>
</feature>
<accession>A0A5J4ZPY1</accession>
<dbReference type="Gene3D" id="3.60.40.10">
    <property type="entry name" value="PPM-type phosphatase domain"/>
    <property type="match status" value="1"/>
</dbReference>
<protein>
    <recommendedName>
        <fullName evidence="3">protein-serine/threonine phosphatase</fullName>
        <ecNumber evidence="3">3.1.3.16</ecNumber>
    </recommendedName>
</protein>
<keyword evidence="5 9" id="KW-0378">Hydrolase</keyword>
<feature type="compositionally biased region" description="Low complexity" evidence="10">
    <location>
        <begin position="60"/>
        <end position="80"/>
    </location>
</feature>
<sequence length="328" mass="34927">MKSEQIMAGFKPEIGLPFTGNVHCCWKKRRIGFKEVPTGESPNGTENDSKTDTGVGNLKSELSQSTSGSSESSNQSSEISGLPVEVLVGRSELSVEEESNTLSCLSHGSISMIGKRRMMEDAVTVEKGIVAGEFAFFAVYDGHGGSRIANACRDRLHKLLAKEIEGWKLSDKPTDGGDGATSGVSIDWEKVMVACFEKMDEEVNCSADGSGSEMQSGSAVSARTIGSTAVVVVVAKEVLVVANCGDSRAVLCHGGIAVPLSRDHKPDRPDERERVEAAGGNVNGCRVLGVLATSRSIGDQYLKPYVISEPEVTVSRRTKSDEFLIASY</sequence>
<evidence type="ECO:0000256" key="1">
    <source>
        <dbReference type="ARBA" id="ARBA00001936"/>
    </source>
</evidence>
<dbReference type="EC" id="3.1.3.16" evidence="3"/>
<evidence type="ECO:0000256" key="2">
    <source>
        <dbReference type="ARBA" id="ARBA00001946"/>
    </source>
</evidence>
<evidence type="ECO:0000313" key="13">
    <source>
        <dbReference type="Proteomes" id="UP000325577"/>
    </source>
</evidence>
<keyword evidence="8" id="KW-0464">Manganese</keyword>
<comment type="similarity">
    <text evidence="9">Belongs to the PP2C family.</text>
</comment>
<reference evidence="12 13" key="1">
    <citation type="submission" date="2019-09" db="EMBL/GenBank/DDBJ databases">
        <title>A chromosome-level genome assembly of the Chinese tupelo Nyssa sinensis.</title>
        <authorList>
            <person name="Yang X."/>
            <person name="Kang M."/>
            <person name="Yang Y."/>
            <person name="Xiong H."/>
            <person name="Wang M."/>
            <person name="Zhang Z."/>
            <person name="Wang Z."/>
            <person name="Wu H."/>
            <person name="Ma T."/>
            <person name="Liu J."/>
            <person name="Xi Z."/>
        </authorList>
    </citation>
    <scope>NUCLEOTIDE SEQUENCE [LARGE SCALE GENOMIC DNA]</scope>
    <source>
        <strain evidence="12">J267</strain>
        <tissue evidence="12">Leaf</tissue>
    </source>
</reference>
<dbReference type="InterPro" id="IPR001932">
    <property type="entry name" value="PPM-type_phosphatase-like_dom"/>
</dbReference>
<dbReference type="Pfam" id="PF00481">
    <property type="entry name" value="PP2C"/>
    <property type="match status" value="1"/>
</dbReference>